<dbReference type="InterPro" id="IPR036890">
    <property type="entry name" value="HATPase_C_sf"/>
</dbReference>
<dbReference type="InterPro" id="IPR011006">
    <property type="entry name" value="CheY-like_superfamily"/>
</dbReference>
<dbReference type="Pfam" id="PF00512">
    <property type="entry name" value="HisKA"/>
    <property type="match status" value="1"/>
</dbReference>
<evidence type="ECO:0000256" key="10">
    <source>
        <dbReference type="ARBA" id="ARBA00022840"/>
    </source>
</evidence>
<dbReference type="Gene3D" id="3.30.450.20">
    <property type="entry name" value="PAS domain"/>
    <property type="match status" value="1"/>
</dbReference>
<dbReference type="Pfam" id="PF01627">
    <property type="entry name" value="Hpt"/>
    <property type="match status" value="1"/>
</dbReference>
<accession>A0A1H6FFW8</accession>
<dbReference type="CDD" id="cd16922">
    <property type="entry name" value="HATPase_EvgS-ArcB-TorS-like"/>
    <property type="match status" value="1"/>
</dbReference>
<evidence type="ECO:0000256" key="7">
    <source>
        <dbReference type="ARBA" id="ARBA00022692"/>
    </source>
</evidence>
<feature type="modified residue" description="Phosphohistidine" evidence="16">
    <location>
        <position position="956"/>
    </location>
</feature>
<keyword evidence="25" id="KW-1185">Reference proteome</keyword>
<dbReference type="SUPFAM" id="SSF47384">
    <property type="entry name" value="Homodimeric domain of signal transducing histidine kinase"/>
    <property type="match status" value="1"/>
</dbReference>
<feature type="domain" description="HPt" evidence="23">
    <location>
        <begin position="917"/>
        <end position="1008"/>
    </location>
</feature>
<dbReference type="FunFam" id="3.30.565.10:FF:000010">
    <property type="entry name" value="Sensor histidine kinase RcsC"/>
    <property type="match status" value="1"/>
</dbReference>
<dbReference type="Proteomes" id="UP000236724">
    <property type="component" value="Unassembled WGS sequence"/>
</dbReference>
<dbReference type="Gene3D" id="3.30.565.10">
    <property type="entry name" value="Histidine kinase-like ATPase, C-terminal domain"/>
    <property type="match status" value="1"/>
</dbReference>
<dbReference type="PROSITE" id="PS50894">
    <property type="entry name" value="HPT"/>
    <property type="match status" value="1"/>
</dbReference>
<evidence type="ECO:0000256" key="18">
    <source>
        <dbReference type="SAM" id="Coils"/>
    </source>
</evidence>
<keyword evidence="18" id="KW-0175">Coiled coil</keyword>
<evidence type="ECO:0000256" key="9">
    <source>
        <dbReference type="ARBA" id="ARBA00022777"/>
    </source>
</evidence>
<evidence type="ECO:0000256" key="5">
    <source>
        <dbReference type="ARBA" id="ARBA00022553"/>
    </source>
</evidence>
<dbReference type="SMART" id="SM00387">
    <property type="entry name" value="HATPase_c"/>
    <property type="match status" value="1"/>
</dbReference>
<dbReference type="GO" id="GO:0005524">
    <property type="term" value="F:ATP binding"/>
    <property type="evidence" value="ECO:0007669"/>
    <property type="project" value="UniProtKB-KW"/>
</dbReference>
<feature type="domain" description="Histidine kinase" evidence="20">
    <location>
        <begin position="368"/>
        <end position="589"/>
    </location>
</feature>
<evidence type="ECO:0000313" key="24">
    <source>
        <dbReference type="EMBL" id="SEH07904.1"/>
    </source>
</evidence>
<sequence length="1095" mass="123324">MNSIRAKLLFYYIPLVGLSVLVLLIVLETRFYLQQYANLQDELKNTADVQQHTLLDGLWEYDMELVRKLTLEAGKLPYIHAIQVFDDTGILVAQAGNTDSPPEDKQLSTIRSIIYKNEQTEEYIGKLVLSVHNRLVVAKLMEHIKINVLIMLVLLSALVLVTWFVAYRVILEPLERLHNSMQSMKENNPWQPVTWSGNDEISDVITDYNELNEKQLLNEKKLIDQAYLLDLIFKHSLDSMVLLDKQCNYIRVSESYAKACHQNVVDLLGRKHFDIFPTSLKEEIEEAKKNKIFQRKSAQQYHFFTHPGSDAGYWDIALVPILDKNNEIKLFLLTLMEVSERKQAEQALQEAKNMAEEASEVKSRFLANMSHEIRTPLNAVTGMAYLLKQTQLSERQAGYINSMHNSMTHVIRLIDDLLDFSKLEANKLALKLVFFDLDQVLDNVTELLLQEAERKKLELLFSIPLEVPRALVGDPTRLGQVLINLAGNAIKFSEQGEVLISIAVKWQSEDEACLCFTIKDRGIGMNETQQSHLFEAFQQGDNSITRRFGGSGLGLVISRYLVEAMGGNIEVKSLPGKGSTFRFSAYFGLQAEEKHKPLTVPTDLRKLRFLVVDDNDTSRQVMATILDSLGFDFTLLKSGAETVAILEQTHNNPDEQDYNVILLDWMMPEMNGCDTARHINHNPALPTPPLILMVSAYEKAKVMAQASRDGIVGYLHKPVSASQLFDTLMSLFGKNLPKAHRRAFVTISHKNLHIDGGGRHILIAEDHPTNRIIAEEILQQNGFKVTLVENGQQAVECIEANPSTYAAVLMDLQMPVMDGYEAVRHIRRQIDASELPIIAMTAHTLEEEQEKCRQVGMNAHVAKPVDVDKLLIELSKQLGITTKKMVPASVQVTEDKYLPQQVPGINLADGLVRLRGNQILYHRLLRDFPVQSKTFMHRIHKDIAANTLQSAANIAHALAGSAGNLSMMPLYKAAKTLQQILEAGKPNTAALQQLQQCQYEVVDAIASLDLVPPQNPETIKQESSEDISQYFHKLTSLLVDNDMAASEVYDKIMAAVTNTTLVKELEAVGDSINKLNYPKALQLLKSLNINKTEKI</sequence>
<dbReference type="PROSITE" id="PS50110">
    <property type="entry name" value="RESPONSE_REGULATORY"/>
    <property type="match status" value="2"/>
</dbReference>
<dbReference type="FunFam" id="1.10.287.130:FF:000002">
    <property type="entry name" value="Two-component osmosensing histidine kinase"/>
    <property type="match status" value="1"/>
</dbReference>
<evidence type="ECO:0000256" key="12">
    <source>
        <dbReference type="ARBA" id="ARBA00023012"/>
    </source>
</evidence>
<dbReference type="Gene3D" id="6.10.340.10">
    <property type="match status" value="1"/>
</dbReference>
<dbReference type="PROSITE" id="PS50109">
    <property type="entry name" value="HIS_KIN"/>
    <property type="match status" value="1"/>
</dbReference>
<dbReference type="SMART" id="SM00388">
    <property type="entry name" value="HisKA"/>
    <property type="match status" value="1"/>
</dbReference>
<dbReference type="Pfam" id="PF08448">
    <property type="entry name" value="PAS_4"/>
    <property type="match status" value="1"/>
</dbReference>
<feature type="domain" description="Response regulatory" evidence="21">
    <location>
        <begin position="760"/>
        <end position="878"/>
    </location>
</feature>
<dbReference type="Gene3D" id="1.20.120.160">
    <property type="entry name" value="HPT domain"/>
    <property type="match status" value="1"/>
</dbReference>
<dbReference type="InterPro" id="IPR000700">
    <property type="entry name" value="PAS-assoc_C"/>
</dbReference>
<dbReference type="PANTHER" id="PTHR45339:SF1">
    <property type="entry name" value="HYBRID SIGNAL TRANSDUCTION HISTIDINE KINASE J"/>
    <property type="match status" value="1"/>
</dbReference>
<proteinExistence type="predicted"/>
<dbReference type="InterPro" id="IPR001789">
    <property type="entry name" value="Sig_transdc_resp-reg_receiver"/>
</dbReference>
<evidence type="ECO:0000256" key="2">
    <source>
        <dbReference type="ARBA" id="ARBA00004651"/>
    </source>
</evidence>
<feature type="domain" description="PAC" evidence="22">
    <location>
        <begin position="297"/>
        <end position="350"/>
    </location>
</feature>
<dbReference type="InterPro" id="IPR003594">
    <property type="entry name" value="HATPase_dom"/>
</dbReference>
<evidence type="ECO:0000256" key="14">
    <source>
        <dbReference type="ARBA" id="ARBA00064003"/>
    </source>
</evidence>
<evidence type="ECO:0000256" key="13">
    <source>
        <dbReference type="ARBA" id="ARBA00023136"/>
    </source>
</evidence>
<evidence type="ECO:0000256" key="19">
    <source>
        <dbReference type="SAM" id="Phobius"/>
    </source>
</evidence>
<dbReference type="Gene3D" id="3.40.50.2300">
    <property type="match status" value="2"/>
</dbReference>
<keyword evidence="12" id="KW-0902">Two-component regulatory system</keyword>
<dbReference type="SUPFAM" id="SSF55785">
    <property type="entry name" value="PYP-like sensor domain (PAS domain)"/>
    <property type="match status" value="1"/>
</dbReference>
<dbReference type="InterPro" id="IPR013656">
    <property type="entry name" value="PAS_4"/>
</dbReference>
<keyword evidence="13 19" id="KW-0472">Membrane</keyword>
<keyword evidence="6 24" id="KW-0808">Transferase</keyword>
<dbReference type="SUPFAM" id="SSF55874">
    <property type="entry name" value="ATPase domain of HSP90 chaperone/DNA topoisomerase II/histidine kinase"/>
    <property type="match status" value="1"/>
</dbReference>
<dbReference type="RefSeq" id="WP_103921499.1">
    <property type="nucleotide sequence ID" value="NZ_FMSV02000542.1"/>
</dbReference>
<dbReference type="GO" id="GO:0000155">
    <property type="term" value="F:phosphorelay sensor kinase activity"/>
    <property type="evidence" value="ECO:0007669"/>
    <property type="project" value="InterPro"/>
</dbReference>
<dbReference type="SMART" id="SM00448">
    <property type="entry name" value="REC"/>
    <property type="match status" value="2"/>
</dbReference>
<organism evidence="24 25">
    <name type="scientific">Candidatus Venteria ishoeyi</name>
    <dbReference type="NCBI Taxonomy" id="1899563"/>
    <lineage>
        <taxon>Bacteria</taxon>
        <taxon>Pseudomonadati</taxon>
        <taxon>Pseudomonadota</taxon>
        <taxon>Gammaproteobacteria</taxon>
        <taxon>Thiotrichales</taxon>
        <taxon>Thiotrichaceae</taxon>
        <taxon>Venteria</taxon>
    </lineage>
</organism>
<comment type="subcellular location">
    <subcellularLocation>
        <location evidence="2">Cell membrane</location>
        <topology evidence="2">Multi-pass membrane protein</topology>
    </subcellularLocation>
</comment>
<dbReference type="OrthoDB" id="6724607at2"/>
<dbReference type="EC" id="2.7.13.3" evidence="3"/>
<keyword evidence="5 17" id="KW-0597">Phosphoprotein</keyword>
<dbReference type="InterPro" id="IPR036641">
    <property type="entry name" value="HPT_dom_sf"/>
</dbReference>
<evidence type="ECO:0000256" key="17">
    <source>
        <dbReference type="PROSITE-ProRule" id="PRU00169"/>
    </source>
</evidence>
<dbReference type="PANTHER" id="PTHR45339">
    <property type="entry name" value="HYBRID SIGNAL TRANSDUCTION HISTIDINE KINASE J"/>
    <property type="match status" value="1"/>
</dbReference>
<keyword evidence="11 19" id="KW-1133">Transmembrane helix</keyword>
<dbReference type="InterPro" id="IPR005467">
    <property type="entry name" value="His_kinase_dom"/>
</dbReference>
<evidence type="ECO:0000256" key="6">
    <source>
        <dbReference type="ARBA" id="ARBA00022679"/>
    </source>
</evidence>
<dbReference type="Gene3D" id="1.10.287.130">
    <property type="match status" value="1"/>
</dbReference>
<feature type="domain" description="Response regulatory" evidence="21">
    <location>
        <begin position="608"/>
        <end position="732"/>
    </location>
</feature>
<keyword evidence="4" id="KW-1003">Cell membrane</keyword>
<dbReference type="GO" id="GO:0005886">
    <property type="term" value="C:plasma membrane"/>
    <property type="evidence" value="ECO:0007669"/>
    <property type="project" value="UniProtKB-SubCell"/>
</dbReference>
<dbReference type="CDD" id="cd00082">
    <property type="entry name" value="HisKA"/>
    <property type="match status" value="1"/>
</dbReference>
<evidence type="ECO:0000313" key="25">
    <source>
        <dbReference type="Proteomes" id="UP000236724"/>
    </source>
</evidence>
<dbReference type="InterPro" id="IPR000014">
    <property type="entry name" value="PAS"/>
</dbReference>
<gene>
    <name evidence="24" type="primary">barA_10</name>
    <name evidence="24" type="ORF">MBHS_03791</name>
</gene>
<keyword evidence="9 24" id="KW-0418">Kinase</keyword>
<feature type="transmembrane region" description="Helical" evidence="19">
    <location>
        <begin position="6"/>
        <end position="27"/>
    </location>
</feature>
<feature type="modified residue" description="4-aspartylphosphate" evidence="17">
    <location>
        <position position="811"/>
    </location>
</feature>
<dbReference type="SUPFAM" id="SSF52172">
    <property type="entry name" value="CheY-like"/>
    <property type="match status" value="2"/>
</dbReference>
<keyword evidence="8" id="KW-0547">Nucleotide-binding</keyword>
<protein>
    <recommendedName>
        <fullName evidence="15">Sensory/regulatory protein RpfC</fullName>
        <ecNumber evidence="3">2.7.13.3</ecNumber>
    </recommendedName>
</protein>
<reference evidence="24 25" key="1">
    <citation type="submission" date="2016-10" db="EMBL/GenBank/DDBJ databases">
        <authorList>
            <person name="de Groot N.N."/>
        </authorList>
    </citation>
    <scope>NUCLEOTIDE SEQUENCE [LARGE SCALE GENOMIC DNA]</scope>
    <source>
        <strain evidence="24">MBHS1</strain>
    </source>
</reference>
<dbReference type="InterPro" id="IPR036097">
    <property type="entry name" value="HisK_dim/P_sf"/>
</dbReference>
<evidence type="ECO:0000256" key="16">
    <source>
        <dbReference type="PROSITE-ProRule" id="PRU00110"/>
    </source>
</evidence>
<evidence type="ECO:0000256" key="11">
    <source>
        <dbReference type="ARBA" id="ARBA00022989"/>
    </source>
</evidence>
<evidence type="ECO:0000256" key="1">
    <source>
        <dbReference type="ARBA" id="ARBA00000085"/>
    </source>
</evidence>
<feature type="modified residue" description="4-aspartylphosphate" evidence="17">
    <location>
        <position position="664"/>
    </location>
</feature>
<dbReference type="SUPFAM" id="SSF47226">
    <property type="entry name" value="Histidine-containing phosphotransfer domain, HPT domain"/>
    <property type="match status" value="1"/>
</dbReference>
<evidence type="ECO:0000256" key="15">
    <source>
        <dbReference type="ARBA" id="ARBA00068150"/>
    </source>
</evidence>
<keyword evidence="10" id="KW-0067">ATP-binding</keyword>
<keyword evidence="7 19" id="KW-0812">Transmembrane</keyword>
<comment type="subunit">
    <text evidence="14">At low DSF concentrations, interacts with RpfF.</text>
</comment>
<evidence type="ECO:0000259" key="22">
    <source>
        <dbReference type="PROSITE" id="PS50113"/>
    </source>
</evidence>
<evidence type="ECO:0000259" key="23">
    <source>
        <dbReference type="PROSITE" id="PS50894"/>
    </source>
</evidence>
<dbReference type="PROSITE" id="PS50113">
    <property type="entry name" value="PAC"/>
    <property type="match status" value="1"/>
</dbReference>
<dbReference type="CDD" id="cd17546">
    <property type="entry name" value="REC_hyHK_CKI1_RcsC-like"/>
    <property type="match status" value="2"/>
</dbReference>
<feature type="transmembrane region" description="Helical" evidence="19">
    <location>
        <begin position="148"/>
        <end position="170"/>
    </location>
</feature>
<feature type="coiled-coil region" evidence="18">
    <location>
        <begin position="337"/>
        <end position="368"/>
    </location>
</feature>
<evidence type="ECO:0000256" key="4">
    <source>
        <dbReference type="ARBA" id="ARBA00022475"/>
    </source>
</evidence>
<dbReference type="PRINTS" id="PR00344">
    <property type="entry name" value="BCTRLSENSOR"/>
</dbReference>
<dbReference type="NCBIfam" id="TIGR00229">
    <property type="entry name" value="sensory_box"/>
    <property type="match status" value="1"/>
</dbReference>
<dbReference type="Pfam" id="PF02518">
    <property type="entry name" value="HATPase_c"/>
    <property type="match status" value="1"/>
</dbReference>
<dbReference type="EMBL" id="FMSV02000542">
    <property type="protein sequence ID" value="SEH07904.1"/>
    <property type="molecule type" value="Genomic_DNA"/>
</dbReference>
<evidence type="ECO:0000256" key="3">
    <source>
        <dbReference type="ARBA" id="ARBA00012438"/>
    </source>
</evidence>
<dbReference type="AlphaFoldDB" id="A0A1H6FFW8"/>
<dbReference type="Pfam" id="PF00072">
    <property type="entry name" value="Response_reg"/>
    <property type="match status" value="2"/>
</dbReference>
<dbReference type="InterPro" id="IPR008207">
    <property type="entry name" value="Sig_transdc_His_kin_Hpt_dom"/>
</dbReference>
<name>A0A1H6FFW8_9GAMM</name>
<comment type="catalytic activity">
    <reaction evidence="1">
        <text>ATP + protein L-histidine = ADP + protein N-phospho-L-histidine.</text>
        <dbReference type="EC" id="2.7.13.3"/>
    </reaction>
</comment>
<dbReference type="InterPro" id="IPR004358">
    <property type="entry name" value="Sig_transdc_His_kin-like_C"/>
</dbReference>
<evidence type="ECO:0000259" key="20">
    <source>
        <dbReference type="PROSITE" id="PS50109"/>
    </source>
</evidence>
<evidence type="ECO:0000259" key="21">
    <source>
        <dbReference type="PROSITE" id="PS50110"/>
    </source>
</evidence>
<dbReference type="InterPro" id="IPR003661">
    <property type="entry name" value="HisK_dim/P_dom"/>
</dbReference>
<dbReference type="InterPro" id="IPR035965">
    <property type="entry name" value="PAS-like_dom_sf"/>
</dbReference>
<evidence type="ECO:0000256" key="8">
    <source>
        <dbReference type="ARBA" id="ARBA00022741"/>
    </source>
</evidence>